<feature type="chain" id="PRO_5017995805" evidence="2">
    <location>
        <begin position="28"/>
        <end position="497"/>
    </location>
</feature>
<sequence>MRIPFPKRQIALALLCVSLHATTLAQARPDGLSAAVAGRLEQVGKILDAAAQGNANAVWDAKTEIEELPYPARGDRKAARKLNTSALEKFKADNVPAALGDFEKAWAADPSDQEITNNYGYVLYRSQRLADAERLLRYTLALAPARAAAWANLAEVLGASGNAKGAAAAFMVSHRFSRNPETTRQYIDKFANSPDAPAALKEGAGMALAKLQPAASAASGSTSTAAALASTASERRAMETTELSARPPSGLASAPSTVANPMQKLLASLSRNAGDVPPLYVAAANGSTEARDTLLRMANAGDARAQNAVGNLFGFGRGVEVNSELANVWYRKSAEQGFVLSQFSLAWNQSHGIGAAVDFAQALDWYRRAAEQGHPFAMNNLGVMNLRGQGTAADAKAAFDWFNRAAEAGNARGAYNAGTLLEQGNGTPADARRAFAMYMSAGGAGFAQAQLKVAQGYEYGWSGTQDKAQAVQWYRKAAQMGLEPAKDALKRLGAEQE</sequence>
<dbReference type="OrthoDB" id="5365194at2"/>
<feature type="signal peptide" evidence="2">
    <location>
        <begin position="1"/>
        <end position="27"/>
    </location>
</feature>
<proteinExistence type="predicted"/>
<comment type="caution">
    <text evidence="3">The sequence shown here is derived from an EMBL/GenBank/DDBJ whole genome shotgun (WGS) entry which is preliminary data.</text>
</comment>
<evidence type="ECO:0000313" key="3">
    <source>
        <dbReference type="EMBL" id="RQP25076.1"/>
    </source>
</evidence>
<name>A0A3N7HUT1_9BURK</name>
<dbReference type="AlphaFoldDB" id="A0A3N7HUT1"/>
<accession>A0A3N7HUT1</accession>
<dbReference type="SUPFAM" id="SSF81901">
    <property type="entry name" value="HCP-like"/>
    <property type="match status" value="1"/>
</dbReference>
<dbReference type="InterPro" id="IPR006597">
    <property type="entry name" value="Sel1-like"/>
</dbReference>
<dbReference type="PANTHER" id="PTHR11102:SF160">
    <property type="entry name" value="ERAD-ASSOCIATED E3 UBIQUITIN-PROTEIN LIGASE COMPONENT HRD3"/>
    <property type="match status" value="1"/>
</dbReference>
<keyword evidence="2" id="KW-0732">Signal</keyword>
<dbReference type="EMBL" id="QUSW01000002">
    <property type="protein sequence ID" value="RQP25076.1"/>
    <property type="molecule type" value="Genomic_DNA"/>
</dbReference>
<dbReference type="Gene3D" id="1.25.40.10">
    <property type="entry name" value="Tetratricopeptide repeat domain"/>
    <property type="match status" value="2"/>
</dbReference>
<evidence type="ECO:0000256" key="2">
    <source>
        <dbReference type="SAM" id="SignalP"/>
    </source>
</evidence>
<evidence type="ECO:0000256" key="1">
    <source>
        <dbReference type="SAM" id="MobiDB-lite"/>
    </source>
</evidence>
<dbReference type="InterPro" id="IPR050767">
    <property type="entry name" value="Sel1_AlgK"/>
</dbReference>
<protein>
    <submittedName>
        <fullName evidence="3">Sel1 repeat family protein</fullName>
    </submittedName>
</protein>
<evidence type="ECO:0000313" key="4">
    <source>
        <dbReference type="Proteomes" id="UP000267464"/>
    </source>
</evidence>
<dbReference type="RefSeq" id="WP_124539983.1">
    <property type="nucleotide sequence ID" value="NZ_QUSW01000002.1"/>
</dbReference>
<reference evidence="3 4" key="1">
    <citation type="submission" date="2018-08" db="EMBL/GenBank/DDBJ databases">
        <authorList>
            <person name="Khan S.A."/>
            <person name="Jeon C.O."/>
            <person name="Chun B.H."/>
            <person name="Jeong S.E."/>
        </authorList>
    </citation>
    <scope>NUCLEOTIDE SEQUENCE [LARGE SCALE GENOMIC DNA]</scope>
    <source>
        <strain evidence="3 4">S-16</strain>
    </source>
</reference>
<feature type="region of interest" description="Disordered" evidence="1">
    <location>
        <begin position="226"/>
        <end position="256"/>
    </location>
</feature>
<dbReference type="SUPFAM" id="SSF48452">
    <property type="entry name" value="TPR-like"/>
    <property type="match status" value="1"/>
</dbReference>
<keyword evidence="4" id="KW-1185">Reference proteome</keyword>
<gene>
    <name evidence="3" type="ORF">DZC73_09485</name>
</gene>
<dbReference type="Proteomes" id="UP000267464">
    <property type="component" value="Unassembled WGS sequence"/>
</dbReference>
<dbReference type="InterPro" id="IPR011990">
    <property type="entry name" value="TPR-like_helical_dom_sf"/>
</dbReference>
<dbReference type="Pfam" id="PF08238">
    <property type="entry name" value="Sel1"/>
    <property type="match status" value="5"/>
</dbReference>
<dbReference type="PANTHER" id="PTHR11102">
    <property type="entry name" value="SEL-1-LIKE PROTEIN"/>
    <property type="match status" value="1"/>
</dbReference>
<organism evidence="3 4">
    <name type="scientific">Piscinibacter terrae</name>
    <dbReference type="NCBI Taxonomy" id="2496871"/>
    <lineage>
        <taxon>Bacteria</taxon>
        <taxon>Pseudomonadati</taxon>
        <taxon>Pseudomonadota</taxon>
        <taxon>Betaproteobacteria</taxon>
        <taxon>Burkholderiales</taxon>
        <taxon>Sphaerotilaceae</taxon>
        <taxon>Piscinibacter</taxon>
    </lineage>
</organism>
<dbReference type="SMART" id="SM00671">
    <property type="entry name" value="SEL1"/>
    <property type="match status" value="5"/>
</dbReference>
<reference evidence="3 4" key="2">
    <citation type="submission" date="2018-12" db="EMBL/GenBank/DDBJ databases">
        <title>Rhizobacter gummiphilus sp. nov., a rubber-degrading bacterium isolated from the soil of a botanical garden in Japan.</title>
        <authorList>
            <person name="Shunsuke S.S."/>
        </authorList>
    </citation>
    <scope>NUCLEOTIDE SEQUENCE [LARGE SCALE GENOMIC DNA]</scope>
    <source>
        <strain evidence="3 4">S-16</strain>
    </source>
</reference>